<evidence type="ECO:0008006" key="2">
    <source>
        <dbReference type="Google" id="ProtNLM"/>
    </source>
</evidence>
<protein>
    <recommendedName>
        <fullName evidence="2">Lysine biosynthesis protein LysW</fullName>
    </recommendedName>
</protein>
<organism evidence="1">
    <name type="scientific">Acidobacterium capsulatum</name>
    <dbReference type="NCBI Taxonomy" id="33075"/>
    <lineage>
        <taxon>Bacteria</taxon>
        <taxon>Pseudomonadati</taxon>
        <taxon>Acidobacteriota</taxon>
        <taxon>Terriglobia</taxon>
        <taxon>Terriglobales</taxon>
        <taxon>Acidobacteriaceae</taxon>
        <taxon>Acidobacterium</taxon>
    </lineage>
</organism>
<dbReference type="AlphaFoldDB" id="A0A7V4XQY4"/>
<evidence type="ECO:0000313" key="1">
    <source>
        <dbReference type="EMBL" id="HGY93564.1"/>
    </source>
</evidence>
<gene>
    <name evidence="1" type="ORF">ENW50_02580</name>
</gene>
<accession>A0A7V4XQY4</accession>
<proteinExistence type="predicted"/>
<name>A0A7V4XQY4_9BACT</name>
<reference evidence="1" key="1">
    <citation type="journal article" date="2020" name="mSystems">
        <title>Genome- and Community-Level Interaction Insights into Carbon Utilization and Element Cycling Functions of Hydrothermarchaeota in Hydrothermal Sediment.</title>
        <authorList>
            <person name="Zhou Z."/>
            <person name="Liu Y."/>
            <person name="Xu W."/>
            <person name="Pan J."/>
            <person name="Luo Z.H."/>
            <person name="Li M."/>
        </authorList>
    </citation>
    <scope>NUCLEOTIDE SEQUENCE [LARGE SCALE GENOMIC DNA]</scope>
    <source>
        <strain evidence="1">SpSt-855</strain>
    </source>
</reference>
<dbReference type="InterPro" id="IPR005906">
    <property type="entry name" value="LysW"/>
</dbReference>
<comment type="caution">
    <text evidence="1">The sequence shown here is derived from an EMBL/GenBank/DDBJ whole genome shotgun (WGS) entry which is preliminary data.</text>
</comment>
<dbReference type="Gene3D" id="2.20.28.160">
    <property type="match status" value="1"/>
</dbReference>
<dbReference type="Pfam" id="PF21344">
    <property type="entry name" value="Zn_ribbon_LysW"/>
    <property type="match status" value="1"/>
</dbReference>
<dbReference type="EMBL" id="DTKL01000015">
    <property type="protein sequence ID" value="HGY93564.1"/>
    <property type="molecule type" value="Genomic_DNA"/>
</dbReference>
<sequence>MPICSECENPLDFDEEDVDEGDVVVCDECGTEFEVVAIDPIELAKVDEDYDEEDEVFSEDEEEEE</sequence>